<protein>
    <submittedName>
        <fullName evidence="2">Uncharacterized protein</fullName>
    </submittedName>
</protein>
<keyword evidence="1" id="KW-0812">Transmembrane</keyword>
<name>A0A850NZ26_9PROT</name>
<organism evidence="2 3">
    <name type="scientific">Komagataeibacter swingsii</name>
    <dbReference type="NCBI Taxonomy" id="215220"/>
    <lineage>
        <taxon>Bacteria</taxon>
        <taxon>Pseudomonadati</taxon>
        <taxon>Pseudomonadota</taxon>
        <taxon>Alphaproteobacteria</taxon>
        <taxon>Acetobacterales</taxon>
        <taxon>Acetobacteraceae</taxon>
        <taxon>Komagataeibacter</taxon>
    </lineage>
</organism>
<proteinExistence type="predicted"/>
<feature type="transmembrane region" description="Helical" evidence="1">
    <location>
        <begin position="187"/>
        <end position="204"/>
    </location>
</feature>
<gene>
    <name evidence="2" type="ORF">HUK81_12075</name>
</gene>
<dbReference type="AlphaFoldDB" id="A0A850NZ26"/>
<reference evidence="2 3" key="1">
    <citation type="submission" date="2020-06" db="EMBL/GenBank/DDBJ databases">
        <title>Description of novel acetic acid bacteria.</title>
        <authorList>
            <person name="Sombolestani A."/>
        </authorList>
    </citation>
    <scope>NUCLEOTIDE SEQUENCE [LARGE SCALE GENOMIC DNA]</scope>
    <source>
        <strain evidence="2 3">LMG 25</strain>
    </source>
</reference>
<accession>A0A850NZ26</accession>
<keyword evidence="1" id="KW-0472">Membrane</keyword>
<evidence type="ECO:0000313" key="2">
    <source>
        <dbReference type="EMBL" id="NVN37665.1"/>
    </source>
</evidence>
<evidence type="ECO:0000313" key="3">
    <source>
        <dbReference type="Proteomes" id="UP000522590"/>
    </source>
</evidence>
<feature type="transmembrane region" description="Helical" evidence="1">
    <location>
        <begin position="30"/>
        <end position="48"/>
    </location>
</feature>
<dbReference type="Proteomes" id="UP000522590">
    <property type="component" value="Unassembled WGS sequence"/>
</dbReference>
<feature type="transmembrane region" description="Helical" evidence="1">
    <location>
        <begin position="209"/>
        <end position="228"/>
    </location>
</feature>
<feature type="transmembrane region" description="Helical" evidence="1">
    <location>
        <begin position="123"/>
        <end position="143"/>
    </location>
</feature>
<dbReference type="EMBL" id="JABXXS010000028">
    <property type="protein sequence ID" value="NVN37665.1"/>
    <property type="molecule type" value="Genomic_DNA"/>
</dbReference>
<feature type="transmembrane region" description="Helical" evidence="1">
    <location>
        <begin position="60"/>
        <end position="84"/>
    </location>
</feature>
<feature type="transmembrane region" description="Helical" evidence="1">
    <location>
        <begin position="150"/>
        <end position="167"/>
    </location>
</feature>
<keyword evidence="1" id="KW-1133">Transmembrane helix</keyword>
<sequence length="358" mass="42265">MKFYESRKAKYAFSCGSVWGLLLMTRPTEAVWISIPSIFFCIYTVVVFKQPIKQKIIISNYGIFPAILFIIICIYLHYICYGWSLGPYLSYSLDVGFDRRLLVTNWIEMVLGSQPTHEKYYGLAYNFWWVLPGFAGILTALICDKTRWHIHILVGGTVIFHWLVYLCYRDLHPEGLWRYWNYHYFKWTQPFLFIYGIFFMRYLFNKSYIYRAICCFSIVMLMSCWNFSLKYIIDSNNKITVLSKNEIYMTNGMQSPLDILLIPARGNFNDIYRNNYDFYQHGRWWISTVEFKAWPLYGNIALSPLKEFPAGAALLKLSSEITVPIGSRLYISRRVFHFGIPCMVYPSQTVCMQINKGE</sequence>
<comment type="caution">
    <text evidence="2">The sequence shown here is derived from an EMBL/GenBank/DDBJ whole genome shotgun (WGS) entry which is preliminary data.</text>
</comment>
<evidence type="ECO:0000256" key="1">
    <source>
        <dbReference type="SAM" id="Phobius"/>
    </source>
</evidence>